<gene>
    <name evidence="3" type="ORF">C1853_08635</name>
    <name evidence="2" type="ORF">C1871_03635</name>
</gene>
<feature type="signal peptide" evidence="1">
    <location>
        <begin position="1"/>
        <end position="26"/>
    </location>
</feature>
<sequence>MQQQNTLKRGVATVASIVILVSVCLAGCAPQASTESSESSGEAEAATTIATGDFAFSAEADCAVCHTVEGDSFSDSACAASNHAALTCTTCHSDVDGLASAHDGVAYGDKGAKRLKTTDVAESTCQAEACHGSYETLAEQTSSSTLLTDSNGTVVNPHDLPENADHETVTCGSCHDMHASDDIAETAQKACISCHHMGIYECNTCHD</sequence>
<dbReference type="SUPFAM" id="SSF48695">
    <property type="entry name" value="Multiheme cytochromes"/>
    <property type="match status" value="1"/>
</dbReference>
<name>A0A369NDB1_EGGLN</name>
<dbReference type="AlphaFoldDB" id="A0A369NDB1"/>
<evidence type="ECO:0000313" key="2">
    <source>
        <dbReference type="EMBL" id="RDB87889.1"/>
    </source>
</evidence>
<feature type="chain" id="PRO_5039629175" evidence="1">
    <location>
        <begin position="27"/>
        <end position="207"/>
    </location>
</feature>
<dbReference type="EMBL" id="PPTY01000003">
    <property type="protein sequence ID" value="RDB87889.1"/>
    <property type="molecule type" value="Genomic_DNA"/>
</dbReference>
<comment type="caution">
    <text evidence="2">The sequence shown here is derived from an EMBL/GenBank/DDBJ whole genome shotgun (WGS) entry which is preliminary data.</text>
</comment>
<dbReference type="InterPro" id="IPR036280">
    <property type="entry name" value="Multihaem_cyt_sf"/>
</dbReference>
<evidence type="ECO:0000313" key="3">
    <source>
        <dbReference type="EMBL" id="RDC37866.1"/>
    </source>
</evidence>
<evidence type="ECO:0000256" key="1">
    <source>
        <dbReference type="SAM" id="SignalP"/>
    </source>
</evidence>
<keyword evidence="1" id="KW-0732">Signal</keyword>
<dbReference type="Proteomes" id="UP000253915">
    <property type="component" value="Unassembled WGS sequence"/>
</dbReference>
<dbReference type="Proteomes" id="UP000253857">
    <property type="component" value="Unassembled WGS sequence"/>
</dbReference>
<protein>
    <submittedName>
        <fullName evidence="2">Uncharacterized protein</fullName>
    </submittedName>
</protein>
<proteinExistence type="predicted"/>
<reference evidence="4 5" key="1">
    <citation type="journal article" date="2018" name="Elife">
        <title>Discovery and characterization of a prevalent human gut bacterial enzyme sufficient for the inactivation of a family of plant toxins.</title>
        <authorList>
            <person name="Koppel N."/>
            <person name="Bisanz J.E."/>
            <person name="Pandelia M.E."/>
            <person name="Turnbaugh P.J."/>
            <person name="Balskus E.P."/>
        </authorList>
    </citation>
    <scope>NUCLEOTIDE SEQUENCE [LARGE SCALE GENOMIC DNA]</scope>
    <source>
        <strain evidence="3 5">16A</strain>
        <strain evidence="2 4">FAA1-1-60AUCSF</strain>
    </source>
</reference>
<evidence type="ECO:0000313" key="4">
    <source>
        <dbReference type="Proteomes" id="UP000253857"/>
    </source>
</evidence>
<dbReference type="EMBL" id="PPUQ01000010">
    <property type="protein sequence ID" value="RDC37866.1"/>
    <property type="molecule type" value="Genomic_DNA"/>
</dbReference>
<dbReference type="RefSeq" id="WP_035586141.1">
    <property type="nucleotide sequence ID" value="NZ_CABMOO010000010.1"/>
</dbReference>
<evidence type="ECO:0000313" key="5">
    <source>
        <dbReference type="Proteomes" id="UP000253915"/>
    </source>
</evidence>
<organism evidence="2 4">
    <name type="scientific">Eggerthella lenta</name>
    <name type="common">Eubacterium lentum</name>
    <dbReference type="NCBI Taxonomy" id="84112"/>
    <lineage>
        <taxon>Bacteria</taxon>
        <taxon>Bacillati</taxon>
        <taxon>Actinomycetota</taxon>
        <taxon>Coriobacteriia</taxon>
        <taxon>Eggerthellales</taxon>
        <taxon>Eggerthellaceae</taxon>
        <taxon>Eggerthella</taxon>
    </lineage>
</organism>
<accession>A0A369NDB1</accession>